<gene>
    <name evidence="1" type="ORF">V5799_025333</name>
</gene>
<dbReference type="GO" id="GO:0006508">
    <property type="term" value="P:proteolysis"/>
    <property type="evidence" value="ECO:0007669"/>
    <property type="project" value="InterPro"/>
</dbReference>
<evidence type="ECO:0000313" key="1">
    <source>
        <dbReference type="EMBL" id="KAK8771423.1"/>
    </source>
</evidence>
<comment type="caution">
    <text evidence="1">The sequence shown here is derived from an EMBL/GenBank/DDBJ whole genome shotgun (WGS) entry which is preliminary data.</text>
</comment>
<protein>
    <recommendedName>
        <fullName evidence="3">Peptidase A2 domain-containing protein</fullName>
    </recommendedName>
</protein>
<dbReference type="InterPro" id="IPR021109">
    <property type="entry name" value="Peptidase_aspartic_dom_sf"/>
</dbReference>
<dbReference type="AlphaFoldDB" id="A0AAQ4E9V6"/>
<reference evidence="1 2" key="1">
    <citation type="journal article" date="2023" name="Arcadia Sci">
        <title>De novo assembly of a long-read Amblyomma americanum tick genome.</title>
        <authorList>
            <person name="Chou S."/>
            <person name="Poskanzer K.E."/>
            <person name="Rollins M."/>
            <person name="Thuy-Boun P.S."/>
        </authorList>
    </citation>
    <scope>NUCLEOTIDE SEQUENCE [LARGE SCALE GENOMIC DNA]</scope>
    <source>
        <strain evidence="1">F_SG_1</strain>
        <tissue evidence="1">Salivary glands</tissue>
    </source>
</reference>
<evidence type="ECO:0008006" key="3">
    <source>
        <dbReference type="Google" id="ProtNLM"/>
    </source>
</evidence>
<accession>A0AAQ4E9V6</accession>
<organism evidence="1 2">
    <name type="scientific">Amblyomma americanum</name>
    <name type="common">Lone star tick</name>
    <dbReference type="NCBI Taxonomy" id="6943"/>
    <lineage>
        <taxon>Eukaryota</taxon>
        <taxon>Metazoa</taxon>
        <taxon>Ecdysozoa</taxon>
        <taxon>Arthropoda</taxon>
        <taxon>Chelicerata</taxon>
        <taxon>Arachnida</taxon>
        <taxon>Acari</taxon>
        <taxon>Parasitiformes</taxon>
        <taxon>Ixodida</taxon>
        <taxon>Ixodoidea</taxon>
        <taxon>Ixodidae</taxon>
        <taxon>Amblyomminae</taxon>
        <taxon>Amblyomma</taxon>
    </lineage>
</organism>
<dbReference type="CDD" id="cd00303">
    <property type="entry name" value="retropepsin_like"/>
    <property type="match status" value="1"/>
</dbReference>
<dbReference type="GO" id="GO:0004190">
    <property type="term" value="F:aspartic-type endopeptidase activity"/>
    <property type="evidence" value="ECO:0007669"/>
    <property type="project" value="InterPro"/>
</dbReference>
<dbReference type="PROSITE" id="PS00141">
    <property type="entry name" value="ASP_PROTEASE"/>
    <property type="match status" value="1"/>
</dbReference>
<proteinExistence type="predicted"/>
<dbReference type="InterPro" id="IPR001969">
    <property type="entry name" value="Aspartic_peptidase_AS"/>
</dbReference>
<dbReference type="Gene3D" id="2.40.70.10">
    <property type="entry name" value="Acid Proteases"/>
    <property type="match status" value="1"/>
</dbReference>
<sequence>MILDTGASANIASQRFISRIDAQVSGTKATLRNVNGKLVSAAGEVTLNVRIGPVELQESFLVLDTLPCELLGEVPLCGNSKMVISFPMRIVIQKVSVEWNLPMLGVNGNVPEEPISRRQVRGVNRNEVLYTGW</sequence>
<dbReference type="SUPFAM" id="SSF50630">
    <property type="entry name" value="Acid proteases"/>
    <property type="match status" value="1"/>
</dbReference>
<evidence type="ECO:0000313" key="2">
    <source>
        <dbReference type="Proteomes" id="UP001321473"/>
    </source>
</evidence>
<keyword evidence="2" id="KW-1185">Reference proteome</keyword>
<dbReference type="EMBL" id="JARKHS020019760">
    <property type="protein sequence ID" value="KAK8771423.1"/>
    <property type="molecule type" value="Genomic_DNA"/>
</dbReference>
<dbReference type="Proteomes" id="UP001321473">
    <property type="component" value="Unassembled WGS sequence"/>
</dbReference>
<name>A0AAQ4E9V6_AMBAM</name>